<keyword evidence="1" id="KW-0732">Signal</keyword>
<evidence type="ECO:0000256" key="1">
    <source>
        <dbReference type="SAM" id="SignalP"/>
    </source>
</evidence>
<feature type="signal peptide" evidence="1">
    <location>
        <begin position="1"/>
        <end position="21"/>
    </location>
</feature>
<dbReference type="AlphaFoldDB" id="A0A365XWH2"/>
<dbReference type="RefSeq" id="WP_113619449.1">
    <property type="nucleotide sequence ID" value="NZ_QFFJ01000002.1"/>
</dbReference>
<accession>A0A365XWH2</accession>
<comment type="caution">
    <text evidence="2">The sequence shown here is derived from an EMBL/GenBank/DDBJ whole genome shotgun (WGS) entry which is preliminary data.</text>
</comment>
<sequence length="131" mass="14430">MKKLFFSLVAGGVLVSNVAISNVKVNPIVSPTYVSVPQQVYFQDTEEFLDQYDALLSKGNVYTLALEPGKGIYIVGVSSRRDQGLFAEVKHDYSSKDKLAFAKWCDKQISAGKKLTIGKDADGTYWADVVK</sequence>
<dbReference type="OrthoDB" id="9844672at2"/>
<evidence type="ECO:0000313" key="3">
    <source>
        <dbReference type="Proteomes" id="UP000253410"/>
    </source>
</evidence>
<proteinExistence type="predicted"/>
<evidence type="ECO:0000313" key="2">
    <source>
        <dbReference type="EMBL" id="RBL90693.1"/>
    </source>
</evidence>
<organism evidence="2 3">
    <name type="scientific">Chitinophaga flava</name>
    <dbReference type="NCBI Taxonomy" id="2259036"/>
    <lineage>
        <taxon>Bacteria</taxon>
        <taxon>Pseudomonadati</taxon>
        <taxon>Bacteroidota</taxon>
        <taxon>Chitinophagia</taxon>
        <taxon>Chitinophagales</taxon>
        <taxon>Chitinophagaceae</taxon>
        <taxon>Chitinophaga</taxon>
    </lineage>
</organism>
<feature type="chain" id="PRO_5017075660" evidence="1">
    <location>
        <begin position="22"/>
        <end position="131"/>
    </location>
</feature>
<protein>
    <submittedName>
        <fullName evidence="2">Uncharacterized protein</fullName>
    </submittedName>
</protein>
<keyword evidence="3" id="KW-1185">Reference proteome</keyword>
<dbReference type="Proteomes" id="UP000253410">
    <property type="component" value="Unassembled WGS sequence"/>
</dbReference>
<name>A0A365XWH2_9BACT</name>
<dbReference type="EMBL" id="QFFJ01000002">
    <property type="protein sequence ID" value="RBL90693.1"/>
    <property type="molecule type" value="Genomic_DNA"/>
</dbReference>
<reference evidence="2 3" key="1">
    <citation type="submission" date="2018-05" db="EMBL/GenBank/DDBJ databases">
        <title>Chitinophaga sp. K3CV102501T nov., isolated from isolated from a monsoon evergreen broad-leaved forest soil.</title>
        <authorList>
            <person name="Lv Y."/>
        </authorList>
    </citation>
    <scope>NUCLEOTIDE SEQUENCE [LARGE SCALE GENOMIC DNA]</scope>
    <source>
        <strain evidence="2 3">GDMCC 1.1325</strain>
    </source>
</reference>
<gene>
    <name evidence="2" type="ORF">DF182_30060</name>
</gene>